<reference evidence="1 2" key="1">
    <citation type="submission" date="2018-08" db="EMBL/GenBank/DDBJ databases">
        <title>A genome reference for cultivated species of the human gut microbiota.</title>
        <authorList>
            <person name="Zou Y."/>
            <person name="Xue W."/>
            <person name="Luo G."/>
        </authorList>
    </citation>
    <scope>NUCLEOTIDE SEQUENCE [LARGE SCALE GENOMIC DNA]</scope>
    <source>
        <strain evidence="1 2">AM35-14</strain>
    </source>
</reference>
<dbReference type="Proteomes" id="UP000283975">
    <property type="component" value="Unassembled WGS sequence"/>
</dbReference>
<sequence>MAFEHLGRTGTLWLMNKIKSVLATKVDKVEGKGLSTNDFTTALKTSYDSAVTDVAALKKQGGGAEQNQYRQCQRYCFNPGLQ</sequence>
<proteinExistence type="predicted"/>
<evidence type="ECO:0000313" key="1">
    <source>
        <dbReference type="EMBL" id="RHC58349.1"/>
    </source>
</evidence>
<comment type="caution">
    <text evidence="1">The sequence shown here is derived from an EMBL/GenBank/DDBJ whole genome shotgun (WGS) entry which is preliminary data.</text>
</comment>
<gene>
    <name evidence="1" type="ORF">DW839_01985</name>
</gene>
<organism evidence="1 2">
    <name type="scientific">Enterocloster bolteae</name>
    <dbReference type="NCBI Taxonomy" id="208479"/>
    <lineage>
        <taxon>Bacteria</taxon>
        <taxon>Bacillati</taxon>
        <taxon>Bacillota</taxon>
        <taxon>Clostridia</taxon>
        <taxon>Lachnospirales</taxon>
        <taxon>Lachnospiraceae</taxon>
        <taxon>Enterocloster</taxon>
    </lineage>
</organism>
<evidence type="ECO:0000313" key="2">
    <source>
        <dbReference type="Proteomes" id="UP000283975"/>
    </source>
</evidence>
<dbReference type="EMBL" id="QSHZ01000002">
    <property type="protein sequence ID" value="RHC58349.1"/>
    <property type="molecule type" value="Genomic_DNA"/>
</dbReference>
<accession>A0A414B053</accession>
<protein>
    <submittedName>
        <fullName evidence="1">Uncharacterized protein</fullName>
    </submittedName>
</protein>
<name>A0A414B053_9FIRM</name>
<dbReference type="AlphaFoldDB" id="A0A414B053"/>